<organism evidence="2 3">
    <name type="scientific">Spodoptera frugiperda</name>
    <name type="common">Fall armyworm</name>
    <dbReference type="NCBI Taxonomy" id="7108"/>
    <lineage>
        <taxon>Eukaryota</taxon>
        <taxon>Metazoa</taxon>
        <taxon>Ecdysozoa</taxon>
        <taxon>Arthropoda</taxon>
        <taxon>Hexapoda</taxon>
        <taxon>Insecta</taxon>
        <taxon>Pterygota</taxon>
        <taxon>Neoptera</taxon>
        <taxon>Endopterygota</taxon>
        <taxon>Lepidoptera</taxon>
        <taxon>Glossata</taxon>
        <taxon>Ditrysia</taxon>
        <taxon>Noctuoidea</taxon>
        <taxon>Noctuidae</taxon>
        <taxon>Amphipyrinae</taxon>
        <taxon>Spodoptera</taxon>
    </lineage>
</organism>
<evidence type="ECO:0000313" key="3">
    <source>
        <dbReference type="RefSeq" id="XP_050552378.1"/>
    </source>
</evidence>
<feature type="region of interest" description="Disordered" evidence="1">
    <location>
        <begin position="57"/>
        <end position="115"/>
    </location>
</feature>
<dbReference type="OrthoDB" id="417598at2759"/>
<reference evidence="3" key="1">
    <citation type="submission" date="2025-08" db="UniProtKB">
        <authorList>
            <consortium name="RefSeq"/>
        </authorList>
    </citation>
    <scope>IDENTIFICATION</scope>
    <source>
        <tissue evidence="3">Whole larval tissue</tissue>
    </source>
</reference>
<dbReference type="AlphaFoldDB" id="A0A9R0DSD2"/>
<keyword evidence="2" id="KW-1185">Reference proteome</keyword>
<dbReference type="GeneID" id="126911136"/>
<dbReference type="Proteomes" id="UP000829999">
    <property type="component" value="Chromosome 1"/>
</dbReference>
<gene>
    <name evidence="3" type="primary">LOC126911136</name>
</gene>
<name>A0A9R0DSD2_SPOFR</name>
<proteinExistence type="predicted"/>
<protein>
    <submittedName>
        <fullName evidence="3">Uncharacterized protein LOC126911136</fullName>
    </submittedName>
</protein>
<dbReference type="RefSeq" id="XP_050552378.1">
    <property type="nucleotide sequence ID" value="XM_050696421.1"/>
</dbReference>
<accession>A0A9R0DSD2</accession>
<feature type="compositionally biased region" description="Basic and acidic residues" evidence="1">
    <location>
        <begin position="65"/>
        <end position="80"/>
    </location>
</feature>
<evidence type="ECO:0000313" key="2">
    <source>
        <dbReference type="Proteomes" id="UP000829999"/>
    </source>
</evidence>
<sequence>MRGPYRVVKALPHDRYELQLLTGSYGKSTQAAAQYMKPWRGEWTPETCAAYFENADSNDEEVEFTPERAATHDVHPRGEGMTEPVPGTSGATEPLRIQEEEDEDVLQSGEAVLEE</sequence>
<evidence type="ECO:0000256" key="1">
    <source>
        <dbReference type="SAM" id="MobiDB-lite"/>
    </source>
</evidence>